<organism evidence="9 10">
    <name type="scientific">Acidiferrimicrobium australe</name>
    <dbReference type="NCBI Taxonomy" id="2664430"/>
    <lineage>
        <taxon>Bacteria</taxon>
        <taxon>Bacillati</taxon>
        <taxon>Actinomycetota</taxon>
        <taxon>Acidimicrobiia</taxon>
        <taxon>Acidimicrobiales</taxon>
        <taxon>Acidimicrobiaceae</taxon>
        <taxon>Acidiferrimicrobium</taxon>
    </lineage>
</organism>
<keyword evidence="2" id="KW-0227">DNA damage</keyword>
<dbReference type="HAMAP" id="MF_00203">
    <property type="entry name" value="UvrC"/>
    <property type="match status" value="1"/>
</dbReference>
<dbReference type="Pfam" id="PF02151">
    <property type="entry name" value="UVR"/>
    <property type="match status" value="1"/>
</dbReference>
<evidence type="ECO:0000256" key="5">
    <source>
        <dbReference type="ARBA" id="ARBA00023204"/>
    </source>
</evidence>
<feature type="domain" description="GIY-YIG" evidence="7">
    <location>
        <begin position="11"/>
        <end position="90"/>
    </location>
</feature>
<dbReference type="PROSITE" id="PS50151">
    <property type="entry name" value="UVR"/>
    <property type="match status" value="1"/>
</dbReference>
<keyword evidence="5" id="KW-0234">DNA repair</keyword>
<name>A0ABW9QPC1_9ACTN</name>
<dbReference type="InterPro" id="IPR010994">
    <property type="entry name" value="RuvA_2-like"/>
</dbReference>
<dbReference type="PROSITE" id="PS50164">
    <property type="entry name" value="GIY_YIG"/>
    <property type="match status" value="1"/>
</dbReference>
<dbReference type="SMART" id="SM00465">
    <property type="entry name" value="GIYc"/>
    <property type="match status" value="1"/>
</dbReference>
<dbReference type="NCBIfam" id="NF001824">
    <property type="entry name" value="PRK00558.1-5"/>
    <property type="match status" value="1"/>
</dbReference>
<evidence type="ECO:0000313" key="9">
    <source>
        <dbReference type="EMBL" id="MST31486.1"/>
    </source>
</evidence>
<dbReference type="PANTHER" id="PTHR30562">
    <property type="entry name" value="UVRC/OXIDOREDUCTASE"/>
    <property type="match status" value="1"/>
</dbReference>
<evidence type="ECO:0000313" key="10">
    <source>
        <dbReference type="Proteomes" id="UP000437736"/>
    </source>
</evidence>
<dbReference type="InterPro" id="IPR001162">
    <property type="entry name" value="UvrC_RNase_H_dom"/>
</dbReference>
<proteinExistence type="inferred from homology"/>
<feature type="domain" description="UVR" evidence="6">
    <location>
        <begin position="203"/>
        <end position="238"/>
    </location>
</feature>
<feature type="domain" description="UvrC family homology region profile" evidence="8">
    <location>
        <begin position="264"/>
        <end position="530"/>
    </location>
</feature>
<dbReference type="Gene3D" id="3.30.420.340">
    <property type="entry name" value="UvrC, RNAse H endonuclease domain"/>
    <property type="match status" value="1"/>
</dbReference>
<accession>A0ABW9QPC1</accession>
<dbReference type="SUPFAM" id="SSF47781">
    <property type="entry name" value="RuvA domain 2-like"/>
    <property type="match status" value="1"/>
</dbReference>
<sequence length="646" mass="73000">MQRPASGTIPDAPGSYQFRDRDGRVIYVGKAKSLRSRLANYFQNPAHLLPRTAQMVASAETVEWIQVRNDVEALMLEYSLIKQHKPRFNVRLRDDKSYPFLAVTVDDEWPRAMVRRGAKDKGSRYFGPYAHAYAIRETLDSLLRTFPIRTCSDNKFRSHQRQGRPCLLFHIEKCTGPCVGAVDHGPYTRMVEELLEFLDGDTQPVVRRLEQEMAEAAEGLEFERAARLRDRLLAVRKAIEKQQMVTERAEDLDCFGLTEDELEAAVQVFYVRRGRVVGRKGFIVDKVEDLTPAQLVAQVVEQHYADAPLGVPPLVLLPEVPEEAAVLEDWLAARRAGHAAPSGNGALADVEWWAADDRYRVERSVNPAARAGQRVQLRVPQRGDKKALLEMVTRNAKEEFTRHRLKRAADHNARARALNALQDALELPEAPLRIECYDMSHLQGTDYVGSMVVMEDGMPRPSEYRRFKVRSVASNDDYAAMEEVLSRRLTAYLEERDKPVEDRKRRFAYPPQLLLVDGGRGQLGVAVRVLQDLGLDEEIPVAALAKQFEEVWLPGQADPVRIPRTSEALYLLQQVRDEAHRFAIAYHRNLRAKRMTTSALDGVPGLGPARRKRLLSELGGVNAVRSASLETLRSLPWLPDAVAVAV</sequence>
<dbReference type="Pfam" id="PF22920">
    <property type="entry name" value="UvrC_RNaseH"/>
    <property type="match status" value="2"/>
</dbReference>
<dbReference type="Gene3D" id="4.10.860.10">
    <property type="entry name" value="UVR domain"/>
    <property type="match status" value="1"/>
</dbReference>
<evidence type="ECO:0000256" key="2">
    <source>
        <dbReference type="ARBA" id="ARBA00022763"/>
    </source>
</evidence>
<keyword evidence="10" id="KW-1185">Reference proteome</keyword>
<evidence type="ECO:0000256" key="3">
    <source>
        <dbReference type="ARBA" id="ARBA00022769"/>
    </source>
</evidence>
<gene>
    <name evidence="9" type="primary">uvrC</name>
    <name evidence="9" type="ORF">GHK86_01900</name>
</gene>
<feature type="non-terminal residue" evidence="9">
    <location>
        <position position="646"/>
    </location>
</feature>
<dbReference type="InterPro" id="IPR036876">
    <property type="entry name" value="UVR_dom_sf"/>
</dbReference>
<dbReference type="InterPro" id="IPR038476">
    <property type="entry name" value="UvrC_RNase_H_dom_sf"/>
</dbReference>
<dbReference type="Gene3D" id="3.40.1440.10">
    <property type="entry name" value="GIY-YIG endonuclease"/>
    <property type="match status" value="1"/>
</dbReference>
<evidence type="ECO:0000259" key="7">
    <source>
        <dbReference type="PROSITE" id="PS50164"/>
    </source>
</evidence>
<protein>
    <submittedName>
        <fullName evidence="9">Excinuclease ABC subunit UvrC</fullName>
    </submittedName>
</protein>
<evidence type="ECO:0000256" key="4">
    <source>
        <dbReference type="ARBA" id="ARBA00022881"/>
    </source>
</evidence>
<dbReference type="InterPro" id="IPR000305">
    <property type="entry name" value="GIY-YIG_endonuc"/>
</dbReference>
<comment type="caution">
    <text evidence="9">The sequence shown here is derived from an EMBL/GenBank/DDBJ whole genome shotgun (WGS) entry which is preliminary data.</text>
</comment>
<dbReference type="PROSITE" id="PS50165">
    <property type="entry name" value="UVRC"/>
    <property type="match status" value="1"/>
</dbReference>
<dbReference type="SUPFAM" id="SSF46600">
    <property type="entry name" value="C-terminal UvrC-binding domain of UvrB"/>
    <property type="match status" value="1"/>
</dbReference>
<dbReference type="Proteomes" id="UP000437736">
    <property type="component" value="Unassembled WGS sequence"/>
</dbReference>
<evidence type="ECO:0000256" key="1">
    <source>
        <dbReference type="ARBA" id="ARBA00022490"/>
    </source>
</evidence>
<dbReference type="PANTHER" id="PTHR30562:SF1">
    <property type="entry name" value="UVRABC SYSTEM PROTEIN C"/>
    <property type="match status" value="1"/>
</dbReference>
<dbReference type="InterPro" id="IPR004791">
    <property type="entry name" value="UvrC"/>
</dbReference>
<keyword evidence="4" id="KW-0267">Excision nuclease</keyword>
<evidence type="ECO:0000259" key="8">
    <source>
        <dbReference type="PROSITE" id="PS50165"/>
    </source>
</evidence>
<dbReference type="NCBIfam" id="TIGR00194">
    <property type="entry name" value="uvrC"/>
    <property type="match status" value="1"/>
</dbReference>
<dbReference type="InterPro" id="IPR050066">
    <property type="entry name" value="UvrABC_protein_C"/>
</dbReference>
<dbReference type="Pfam" id="PF08459">
    <property type="entry name" value="UvrC_RNaseH_dom"/>
    <property type="match status" value="1"/>
</dbReference>
<dbReference type="CDD" id="cd10434">
    <property type="entry name" value="GIY-YIG_UvrC_Cho"/>
    <property type="match status" value="1"/>
</dbReference>
<dbReference type="Gene3D" id="1.10.150.20">
    <property type="entry name" value="5' to 3' exonuclease, C-terminal subdomain"/>
    <property type="match status" value="1"/>
</dbReference>
<dbReference type="InterPro" id="IPR047296">
    <property type="entry name" value="GIY-YIG_UvrC_Cho"/>
</dbReference>
<dbReference type="InterPro" id="IPR001943">
    <property type="entry name" value="UVR_dom"/>
</dbReference>
<keyword evidence="3" id="KW-0228">DNA excision</keyword>
<dbReference type="InterPro" id="IPR035901">
    <property type="entry name" value="GIY-YIG_endonuc_sf"/>
</dbReference>
<evidence type="ECO:0000259" key="6">
    <source>
        <dbReference type="PROSITE" id="PS50151"/>
    </source>
</evidence>
<dbReference type="EMBL" id="WJHE01000079">
    <property type="protein sequence ID" value="MST31486.1"/>
    <property type="molecule type" value="Genomic_DNA"/>
</dbReference>
<keyword evidence="1" id="KW-0963">Cytoplasm</keyword>
<reference evidence="9 10" key="1">
    <citation type="submission" date="2019-11" db="EMBL/GenBank/DDBJ databases">
        <title>Acidiferrimicrobium australis gen. nov., sp. nov., an acidophilic and obligately heterotrophic, member of the Actinobacteria that catalyses dissimilatory oxido- reduction of iron isolated from metal-rich acidic water in Chile.</title>
        <authorList>
            <person name="Gonzalez D."/>
            <person name="Huber K."/>
            <person name="Hedrich S."/>
            <person name="Rojas-Villalobos C."/>
            <person name="Quatrini R."/>
            <person name="Dinamarca M.A."/>
            <person name="Schwarz A."/>
            <person name="Canales C."/>
            <person name="Nancucheo I."/>
        </authorList>
    </citation>
    <scope>NUCLEOTIDE SEQUENCE [LARGE SCALE GENOMIC DNA]</scope>
    <source>
        <strain evidence="9 10">USS-CCA1</strain>
    </source>
</reference>
<dbReference type="SUPFAM" id="SSF82771">
    <property type="entry name" value="GIY-YIG endonuclease"/>
    <property type="match status" value="1"/>
</dbReference>
<dbReference type="Pfam" id="PF01541">
    <property type="entry name" value="GIY-YIG"/>
    <property type="match status" value="1"/>
</dbReference>